<evidence type="ECO:0000256" key="3">
    <source>
        <dbReference type="ARBA" id="ARBA00023125"/>
    </source>
</evidence>
<dbReference type="RefSeq" id="WP_094206524.1">
    <property type="nucleotide sequence ID" value="NZ_NDYC01000050.1"/>
</dbReference>
<proteinExistence type="inferred from homology"/>
<dbReference type="InterPro" id="IPR001367">
    <property type="entry name" value="Fe_dep_repressor"/>
</dbReference>
<reference evidence="7" key="1">
    <citation type="submission" date="2017-04" db="EMBL/GenBank/DDBJ databases">
        <title>Finegoldia magna isolated from orthopedic joint implant-associated infections.</title>
        <authorList>
            <person name="Bjorklund S."/>
            <person name="Bruggemann H."/>
            <person name="Jensen A."/>
            <person name="Hellmark B."/>
            <person name="Soderquist B."/>
        </authorList>
    </citation>
    <scope>NUCLEOTIDE SEQUENCE [LARGE SCALE GENOMIC DNA]</scope>
    <source>
        <strain evidence="7">CCUG 54800</strain>
    </source>
</reference>
<dbReference type="SUPFAM" id="SSF46785">
    <property type="entry name" value="Winged helix' DNA-binding domain"/>
    <property type="match status" value="1"/>
</dbReference>
<dbReference type="GO" id="GO:0046983">
    <property type="term" value="F:protein dimerization activity"/>
    <property type="evidence" value="ECO:0007669"/>
    <property type="project" value="InterPro"/>
</dbReference>
<gene>
    <name evidence="6" type="ORF">B9N49_09565</name>
</gene>
<dbReference type="GO" id="GO:0046914">
    <property type="term" value="F:transition metal ion binding"/>
    <property type="evidence" value="ECO:0007669"/>
    <property type="project" value="InterPro"/>
</dbReference>
<comment type="caution">
    <text evidence="6">The sequence shown here is derived from an EMBL/GenBank/DDBJ whole genome shotgun (WGS) entry which is preliminary data.</text>
</comment>
<evidence type="ECO:0000256" key="2">
    <source>
        <dbReference type="ARBA" id="ARBA00023015"/>
    </source>
</evidence>
<dbReference type="PANTHER" id="PTHR33238">
    <property type="entry name" value="IRON (METAL) DEPENDENT REPRESSOR, DTXR FAMILY"/>
    <property type="match status" value="1"/>
</dbReference>
<protein>
    <submittedName>
        <fullName evidence="6">Transcriptional regulator</fullName>
    </submittedName>
</protein>
<dbReference type="GO" id="GO:0003700">
    <property type="term" value="F:DNA-binding transcription factor activity"/>
    <property type="evidence" value="ECO:0007669"/>
    <property type="project" value="InterPro"/>
</dbReference>
<sequence length="123" mass="14754">MLHREFAEENYLEAIYILSLGKDEVRNMDLANYLEYKRPTVTRMLKKLENKGLIIYGEDKIIRLTEESKIFCEKMYARHIYLTDVFIRLGIDEKKAENEACLIEHVISDETFEKLKKHFDYNL</sequence>
<dbReference type="InterPro" id="IPR050536">
    <property type="entry name" value="DtxR_MntR_Metal-Reg"/>
</dbReference>
<keyword evidence="2" id="KW-0805">Transcription regulation</keyword>
<keyword evidence="4" id="KW-0804">Transcription</keyword>
<evidence type="ECO:0000256" key="1">
    <source>
        <dbReference type="ARBA" id="ARBA00007871"/>
    </source>
</evidence>
<organism evidence="6 7">
    <name type="scientific">Finegoldia magna</name>
    <name type="common">Peptostreptococcus magnus</name>
    <dbReference type="NCBI Taxonomy" id="1260"/>
    <lineage>
        <taxon>Bacteria</taxon>
        <taxon>Bacillati</taxon>
        <taxon>Bacillota</taxon>
        <taxon>Tissierellia</taxon>
        <taxon>Tissierellales</taxon>
        <taxon>Peptoniphilaceae</taxon>
        <taxon>Finegoldia</taxon>
    </lineage>
</organism>
<evidence type="ECO:0000313" key="7">
    <source>
        <dbReference type="Proteomes" id="UP000215413"/>
    </source>
</evidence>
<feature type="domain" description="HTH dtxR-type" evidence="5">
    <location>
        <begin position="1"/>
        <end position="65"/>
    </location>
</feature>
<evidence type="ECO:0000256" key="4">
    <source>
        <dbReference type="ARBA" id="ARBA00023163"/>
    </source>
</evidence>
<dbReference type="Gene3D" id="1.10.60.10">
    <property type="entry name" value="Iron dependent repressor, metal binding and dimerisation domain"/>
    <property type="match status" value="1"/>
</dbReference>
<name>A0A233V1R7_FINMA</name>
<dbReference type="AlphaFoldDB" id="A0A233V1R7"/>
<dbReference type="GO" id="GO:0003677">
    <property type="term" value="F:DNA binding"/>
    <property type="evidence" value="ECO:0007669"/>
    <property type="project" value="UniProtKB-KW"/>
</dbReference>
<dbReference type="SMART" id="SM00529">
    <property type="entry name" value="HTH_DTXR"/>
    <property type="match status" value="1"/>
</dbReference>
<dbReference type="Gene3D" id="1.10.10.10">
    <property type="entry name" value="Winged helix-like DNA-binding domain superfamily/Winged helix DNA-binding domain"/>
    <property type="match status" value="1"/>
</dbReference>
<dbReference type="InterPro" id="IPR036421">
    <property type="entry name" value="Fe_dep_repressor_sf"/>
</dbReference>
<dbReference type="Pfam" id="PF02742">
    <property type="entry name" value="Fe_dep_repr_C"/>
    <property type="match status" value="1"/>
</dbReference>
<dbReference type="InterPro" id="IPR036390">
    <property type="entry name" value="WH_DNA-bd_sf"/>
</dbReference>
<dbReference type="SMART" id="SM00347">
    <property type="entry name" value="HTH_MARR"/>
    <property type="match status" value="1"/>
</dbReference>
<evidence type="ECO:0000259" key="5">
    <source>
        <dbReference type="PROSITE" id="PS50944"/>
    </source>
</evidence>
<dbReference type="InterPro" id="IPR022689">
    <property type="entry name" value="Iron_dep_repressor"/>
</dbReference>
<dbReference type="PROSITE" id="PS50944">
    <property type="entry name" value="HTH_DTXR"/>
    <property type="match status" value="1"/>
</dbReference>
<keyword evidence="3" id="KW-0238">DNA-binding</keyword>
<dbReference type="SUPFAM" id="SSF47979">
    <property type="entry name" value="Iron-dependent repressor protein, dimerization domain"/>
    <property type="match status" value="1"/>
</dbReference>
<evidence type="ECO:0000313" key="6">
    <source>
        <dbReference type="EMBL" id="OXZ26342.1"/>
    </source>
</evidence>
<comment type="similarity">
    <text evidence="1">Belongs to the DtxR/MntR family.</text>
</comment>
<accession>A0A233V1R7</accession>
<dbReference type="InterPro" id="IPR036388">
    <property type="entry name" value="WH-like_DNA-bd_sf"/>
</dbReference>
<dbReference type="PANTHER" id="PTHR33238:SF7">
    <property type="entry name" value="IRON-DEPENDENT TRANSCRIPTIONAL REGULATOR"/>
    <property type="match status" value="1"/>
</dbReference>
<dbReference type="InterPro" id="IPR022687">
    <property type="entry name" value="HTH_DTXR"/>
</dbReference>
<dbReference type="Pfam" id="PF01325">
    <property type="entry name" value="Fe_dep_repress"/>
    <property type="match status" value="1"/>
</dbReference>
<dbReference type="Proteomes" id="UP000215413">
    <property type="component" value="Unassembled WGS sequence"/>
</dbReference>
<dbReference type="InterPro" id="IPR000835">
    <property type="entry name" value="HTH_MarR-typ"/>
</dbReference>
<dbReference type="EMBL" id="NDYC01000050">
    <property type="protein sequence ID" value="OXZ26342.1"/>
    <property type="molecule type" value="Genomic_DNA"/>
</dbReference>